<keyword evidence="7" id="KW-1185">Reference proteome</keyword>
<reference evidence="6 7" key="1">
    <citation type="submission" date="2015-09" db="EMBL/GenBank/DDBJ databases">
        <title>Draft genome of the scarab beetle Oryctes borbonicus.</title>
        <authorList>
            <person name="Meyer J.M."/>
            <person name="Markov G.V."/>
            <person name="Baskaran P."/>
            <person name="Herrmann M."/>
            <person name="Sommer R.J."/>
            <person name="Roedelsperger C."/>
        </authorList>
    </citation>
    <scope>NUCLEOTIDE SEQUENCE [LARGE SCALE GENOMIC DNA]</scope>
    <source>
        <strain evidence="6">OB123</strain>
        <tissue evidence="6">Whole animal</tissue>
    </source>
</reference>
<protein>
    <recommendedName>
        <fullName evidence="5">HIT-type domain-containing protein</fullName>
    </recommendedName>
</protein>
<dbReference type="PROSITE" id="PS51083">
    <property type="entry name" value="ZF_HIT"/>
    <property type="match status" value="1"/>
</dbReference>
<feature type="domain" description="HIT-type" evidence="5">
    <location>
        <begin position="24"/>
        <end position="58"/>
    </location>
</feature>
<evidence type="ECO:0000259" key="5">
    <source>
        <dbReference type="PROSITE" id="PS51083"/>
    </source>
</evidence>
<evidence type="ECO:0000313" key="6">
    <source>
        <dbReference type="EMBL" id="KRT83319.1"/>
    </source>
</evidence>
<dbReference type="OrthoDB" id="272357at2759"/>
<gene>
    <name evidence="6" type="ORF">AMK59_3656</name>
</gene>
<dbReference type="AlphaFoldDB" id="A0A0T6B8Y1"/>
<dbReference type="SUPFAM" id="SSF144232">
    <property type="entry name" value="HIT/MYND zinc finger-like"/>
    <property type="match status" value="1"/>
</dbReference>
<evidence type="ECO:0000256" key="3">
    <source>
        <dbReference type="ARBA" id="ARBA00022833"/>
    </source>
</evidence>
<comment type="caution">
    <text evidence="6">The sequence shown here is derived from an EMBL/GenBank/DDBJ whole genome shotgun (WGS) entry which is preliminary data.</text>
</comment>
<proteinExistence type="predicted"/>
<dbReference type="EMBL" id="LJIG01009318">
    <property type="protein sequence ID" value="KRT83319.1"/>
    <property type="molecule type" value="Genomic_DNA"/>
</dbReference>
<dbReference type="CDD" id="cd23023">
    <property type="entry name" value="zf-HIT_BCD1"/>
    <property type="match status" value="1"/>
</dbReference>
<organism evidence="6 7">
    <name type="scientific">Oryctes borbonicus</name>
    <dbReference type="NCBI Taxonomy" id="1629725"/>
    <lineage>
        <taxon>Eukaryota</taxon>
        <taxon>Metazoa</taxon>
        <taxon>Ecdysozoa</taxon>
        <taxon>Arthropoda</taxon>
        <taxon>Hexapoda</taxon>
        <taxon>Insecta</taxon>
        <taxon>Pterygota</taxon>
        <taxon>Neoptera</taxon>
        <taxon>Endopterygota</taxon>
        <taxon>Coleoptera</taxon>
        <taxon>Polyphaga</taxon>
        <taxon>Scarabaeiformia</taxon>
        <taxon>Scarabaeidae</taxon>
        <taxon>Dynastinae</taxon>
        <taxon>Oryctes</taxon>
    </lineage>
</organism>
<dbReference type="GO" id="GO:0000463">
    <property type="term" value="P:maturation of LSU-rRNA from tricistronic rRNA transcript (SSU-rRNA, 5.8S rRNA, LSU-rRNA)"/>
    <property type="evidence" value="ECO:0007669"/>
    <property type="project" value="TreeGrafter"/>
</dbReference>
<dbReference type="GO" id="GO:0000492">
    <property type="term" value="P:box C/D snoRNP assembly"/>
    <property type="evidence" value="ECO:0007669"/>
    <property type="project" value="TreeGrafter"/>
</dbReference>
<dbReference type="InterPro" id="IPR007529">
    <property type="entry name" value="Znf_HIT"/>
</dbReference>
<evidence type="ECO:0000256" key="4">
    <source>
        <dbReference type="PROSITE-ProRule" id="PRU00453"/>
    </source>
</evidence>
<keyword evidence="2 4" id="KW-0863">Zinc-finger</keyword>
<keyword evidence="1" id="KW-0479">Metal-binding</keyword>
<dbReference type="GO" id="GO:0008270">
    <property type="term" value="F:zinc ion binding"/>
    <property type="evidence" value="ECO:0007669"/>
    <property type="project" value="UniProtKB-UniRule"/>
</dbReference>
<evidence type="ECO:0000256" key="1">
    <source>
        <dbReference type="ARBA" id="ARBA00022723"/>
    </source>
</evidence>
<accession>A0A0T6B8Y1</accession>
<dbReference type="PANTHER" id="PTHR13483">
    <property type="entry name" value="BOX C_D SNORNA PROTEIN 1-RELATED"/>
    <property type="match status" value="1"/>
</dbReference>
<dbReference type="GO" id="GO:0005634">
    <property type="term" value="C:nucleus"/>
    <property type="evidence" value="ECO:0007669"/>
    <property type="project" value="TreeGrafter"/>
</dbReference>
<dbReference type="Pfam" id="PF04438">
    <property type="entry name" value="zf-HIT"/>
    <property type="match status" value="1"/>
</dbReference>
<name>A0A0T6B8Y1_9SCAR</name>
<evidence type="ECO:0000256" key="2">
    <source>
        <dbReference type="ARBA" id="ARBA00022771"/>
    </source>
</evidence>
<evidence type="ECO:0000313" key="7">
    <source>
        <dbReference type="Proteomes" id="UP000051574"/>
    </source>
</evidence>
<sequence>MEIGENSFQESTEFPTSSTRLGSCEVCMSNDAKYSCPKCEVKFCCLRCSVIHKKELECDGIRDRTKFIPLNKFTNLDLSSDYRLLEEIGRRVGTYKRELKKPNFKSKHAVLPHVSVLPCEMLKLYIVSLVFVQITSLG</sequence>
<dbReference type="PANTHER" id="PTHR13483:SF3">
    <property type="entry name" value="BOX C_D SNORNA PROTEIN 1"/>
    <property type="match status" value="1"/>
</dbReference>
<dbReference type="GO" id="GO:0048254">
    <property type="term" value="P:snoRNA localization"/>
    <property type="evidence" value="ECO:0007669"/>
    <property type="project" value="TreeGrafter"/>
</dbReference>
<dbReference type="Proteomes" id="UP000051574">
    <property type="component" value="Unassembled WGS sequence"/>
</dbReference>
<dbReference type="Gene3D" id="3.30.60.190">
    <property type="match status" value="1"/>
</dbReference>
<dbReference type="InterPro" id="IPR051639">
    <property type="entry name" value="BCD1"/>
</dbReference>
<keyword evidence="3" id="KW-0862">Zinc</keyword>
<dbReference type="GO" id="GO:0070761">
    <property type="term" value="C:pre-snoRNP complex"/>
    <property type="evidence" value="ECO:0007669"/>
    <property type="project" value="TreeGrafter"/>
</dbReference>